<dbReference type="SUPFAM" id="SSF56300">
    <property type="entry name" value="Metallo-dependent phosphatases"/>
    <property type="match status" value="1"/>
</dbReference>
<feature type="non-terminal residue" evidence="1">
    <location>
        <position position="149"/>
    </location>
</feature>
<keyword evidence="2" id="KW-1185">Reference proteome</keyword>
<evidence type="ECO:0000313" key="1">
    <source>
        <dbReference type="EMBL" id="GKT28662.1"/>
    </source>
</evidence>
<dbReference type="Proteomes" id="UP001057375">
    <property type="component" value="Unassembled WGS sequence"/>
</dbReference>
<dbReference type="InterPro" id="IPR029052">
    <property type="entry name" value="Metallo-depent_PP-like"/>
</dbReference>
<reference evidence="1" key="1">
    <citation type="submission" date="2022-03" db="EMBL/GenBank/DDBJ databases">
        <title>Draft genome sequence of Aduncisulcus paluster, a free-living microaerophilic Fornicata.</title>
        <authorList>
            <person name="Yuyama I."/>
            <person name="Kume K."/>
            <person name="Tamura T."/>
            <person name="Inagaki Y."/>
            <person name="Hashimoto T."/>
        </authorList>
    </citation>
    <scope>NUCLEOTIDE SEQUENCE</scope>
    <source>
        <strain evidence="1">NY0171</strain>
    </source>
</reference>
<dbReference type="EMBL" id="BQXS01000418">
    <property type="protein sequence ID" value="GKT28662.1"/>
    <property type="molecule type" value="Genomic_DNA"/>
</dbReference>
<evidence type="ECO:0000313" key="2">
    <source>
        <dbReference type="Proteomes" id="UP001057375"/>
    </source>
</evidence>
<comment type="caution">
    <text evidence="1">The sequence shown here is derived from an EMBL/GenBank/DDBJ whole genome shotgun (WGS) entry which is preliminary data.</text>
</comment>
<protein>
    <submittedName>
        <fullName evidence="1">Metallophosphoesterase</fullName>
    </submittedName>
</protein>
<accession>A0ABQ5K9R2</accession>
<organism evidence="1 2">
    <name type="scientific">Aduncisulcus paluster</name>
    <dbReference type="NCBI Taxonomy" id="2918883"/>
    <lineage>
        <taxon>Eukaryota</taxon>
        <taxon>Metamonada</taxon>
        <taxon>Carpediemonas-like organisms</taxon>
        <taxon>Aduncisulcus</taxon>
    </lineage>
</organism>
<proteinExistence type="predicted"/>
<gene>
    <name evidence="1" type="ORF">ADUPG1_000794</name>
</gene>
<name>A0ABQ5K9R2_9EUKA</name>
<sequence length="149" mass="16207">MGLEKVKANGLFLIGDPHIASTPPGQRLGDFAADVLDKLEACFERAAELDMIPLILDMIGLFGKYKPFVLVGNHDKYQARFTPDVSMAVLDAAGVINLISEHGPALELETPQGLVLVGASPDSTPIPKEFDREDGKYIKVVWVTHHNIS</sequence>